<evidence type="ECO:0000313" key="2">
    <source>
        <dbReference type="EMBL" id="KAA8518051.1"/>
    </source>
</evidence>
<keyword evidence="3" id="KW-1185">Reference proteome</keyword>
<reference evidence="2 3" key="1">
    <citation type="submission" date="2019-09" db="EMBL/GenBank/DDBJ databases">
        <title>A chromosome-level genome assembly of the Chinese tupelo Nyssa sinensis.</title>
        <authorList>
            <person name="Yang X."/>
            <person name="Kang M."/>
            <person name="Yang Y."/>
            <person name="Xiong H."/>
            <person name="Wang M."/>
            <person name="Zhang Z."/>
            <person name="Wang Z."/>
            <person name="Wu H."/>
            <person name="Ma T."/>
            <person name="Liu J."/>
            <person name="Xi Z."/>
        </authorList>
    </citation>
    <scope>NUCLEOTIDE SEQUENCE [LARGE SCALE GENOMIC DNA]</scope>
    <source>
        <strain evidence="2">J267</strain>
        <tissue evidence="2">Leaf</tissue>
    </source>
</reference>
<evidence type="ECO:0000256" key="1">
    <source>
        <dbReference type="SAM" id="MobiDB-lite"/>
    </source>
</evidence>
<sequence length="152" mass="16807">MTQTSGYHWDYKPAFVKDLPSLPRIQPIEDLNLEVPWLPPRPWKLIPSEWGLIRYFLNHELVPLELAPPELQGNDANFKISITESARSIEVVVPPATSEPTSSEVLGSNVNTSKVDLGGRDGSVSASNDDFLKQNALSKSSRPPTSLVAQYP</sequence>
<feature type="region of interest" description="Disordered" evidence="1">
    <location>
        <begin position="93"/>
        <end position="152"/>
    </location>
</feature>
<gene>
    <name evidence="2" type="ORF">F0562_015529</name>
</gene>
<dbReference type="EMBL" id="CM018050">
    <property type="protein sequence ID" value="KAA8518051.1"/>
    <property type="molecule type" value="Genomic_DNA"/>
</dbReference>
<organism evidence="2 3">
    <name type="scientific">Nyssa sinensis</name>
    <dbReference type="NCBI Taxonomy" id="561372"/>
    <lineage>
        <taxon>Eukaryota</taxon>
        <taxon>Viridiplantae</taxon>
        <taxon>Streptophyta</taxon>
        <taxon>Embryophyta</taxon>
        <taxon>Tracheophyta</taxon>
        <taxon>Spermatophyta</taxon>
        <taxon>Magnoliopsida</taxon>
        <taxon>eudicotyledons</taxon>
        <taxon>Gunneridae</taxon>
        <taxon>Pentapetalae</taxon>
        <taxon>asterids</taxon>
        <taxon>Cornales</taxon>
        <taxon>Nyssaceae</taxon>
        <taxon>Nyssa</taxon>
    </lineage>
</organism>
<evidence type="ECO:0000313" key="3">
    <source>
        <dbReference type="Proteomes" id="UP000325577"/>
    </source>
</evidence>
<feature type="compositionally biased region" description="Polar residues" evidence="1">
    <location>
        <begin position="98"/>
        <end position="114"/>
    </location>
</feature>
<proteinExistence type="predicted"/>
<accession>A0A5J4ZLU6</accession>
<dbReference type="AlphaFoldDB" id="A0A5J4ZLU6"/>
<name>A0A5J4ZLU6_9ASTE</name>
<feature type="compositionally biased region" description="Polar residues" evidence="1">
    <location>
        <begin position="135"/>
        <end position="152"/>
    </location>
</feature>
<protein>
    <submittedName>
        <fullName evidence="2">Uncharacterized protein</fullName>
    </submittedName>
</protein>
<dbReference type="Proteomes" id="UP000325577">
    <property type="component" value="Linkage Group LG7"/>
</dbReference>